<reference evidence="1" key="2">
    <citation type="submission" date="2020-09" db="EMBL/GenBank/DDBJ databases">
        <authorList>
            <person name="Sun Q."/>
            <person name="Zhou Y."/>
        </authorList>
    </citation>
    <scope>NUCLEOTIDE SEQUENCE</scope>
    <source>
        <strain evidence="1">CGMCC 1.15360</strain>
    </source>
</reference>
<dbReference type="AlphaFoldDB" id="A0A917DQM6"/>
<dbReference type="OrthoDB" id="7477678at2"/>
<protein>
    <submittedName>
        <fullName evidence="1">Uncharacterized protein</fullName>
    </submittedName>
</protein>
<accession>A0A917DQM6</accession>
<evidence type="ECO:0000313" key="1">
    <source>
        <dbReference type="EMBL" id="GGD60394.1"/>
    </source>
</evidence>
<reference evidence="1" key="1">
    <citation type="journal article" date="2014" name="Int. J. Syst. Evol. Microbiol.">
        <title>Complete genome sequence of Corynebacterium casei LMG S-19264T (=DSM 44701T), isolated from a smear-ripened cheese.</title>
        <authorList>
            <consortium name="US DOE Joint Genome Institute (JGI-PGF)"/>
            <person name="Walter F."/>
            <person name="Albersmeier A."/>
            <person name="Kalinowski J."/>
            <person name="Ruckert C."/>
        </authorList>
    </citation>
    <scope>NUCLEOTIDE SEQUENCE</scope>
    <source>
        <strain evidence="1">CGMCC 1.15360</strain>
    </source>
</reference>
<name>A0A917DQM6_9SPHN</name>
<evidence type="ECO:0000313" key="2">
    <source>
        <dbReference type="Proteomes" id="UP000612349"/>
    </source>
</evidence>
<dbReference type="Proteomes" id="UP000612349">
    <property type="component" value="Unassembled WGS sequence"/>
</dbReference>
<proteinExistence type="predicted"/>
<comment type="caution">
    <text evidence="1">The sequence shown here is derived from an EMBL/GenBank/DDBJ whole genome shotgun (WGS) entry which is preliminary data.</text>
</comment>
<dbReference type="EMBL" id="BMIP01000001">
    <property type="protein sequence ID" value="GGD60394.1"/>
    <property type="molecule type" value="Genomic_DNA"/>
</dbReference>
<keyword evidence="2" id="KW-1185">Reference proteome</keyword>
<organism evidence="1 2">
    <name type="scientific">Croceicoccus mobilis</name>
    <dbReference type="NCBI Taxonomy" id="1703339"/>
    <lineage>
        <taxon>Bacteria</taxon>
        <taxon>Pseudomonadati</taxon>
        <taxon>Pseudomonadota</taxon>
        <taxon>Alphaproteobacteria</taxon>
        <taxon>Sphingomonadales</taxon>
        <taxon>Erythrobacteraceae</taxon>
        <taxon>Croceicoccus</taxon>
    </lineage>
</organism>
<sequence length="180" mass="20346">MNAHTPFEVTARIPGGYCTTIDAWRGRCLNLFSAVEQEVTRTLIVARENGREVAIPQTPGLRIQNVAKLVAAEKFTSNQRKQMEATLLAWHAFDDERNFLAHGTRQCLTDQTGSWHVRFDIELHDKCAMPPQRIFSSQEAADLEQEVNGASVRLRTQLRQFQSRMSMKEAAVRATTTETA</sequence>
<dbReference type="RefSeq" id="WP_066773497.1">
    <property type="nucleotide sequence ID" value="NZ_BMIP01000001.1"/>
</dbReference>
<gene>
    <name evidence="1" type="ORF">GCM10010990_07290</name>
</gene>